<sequence length="256" mass="30429">MSSLKRSAKIGQRIHRERSQPENRQRLGLLEKKKDYIVRARDYNTKKRRLQYLKRKALERNPDEFHYHMVRSQVQEGVHHDLTPEPDEDTKLQKKLSNIQDLRYLQHLLSVENKKIEKMKSTLHLADFSATKNKHTVFVDSDKEAKNFDPAKYFNTTEELLDRTYNRPLISTLNNSTMLCNVSKTDVEEATKERRIQYKELLKRLDRAKELTIAVQKLEVRKNIADSKGKQLKPIKVAKGEPMKARVFKWVYERKR</sequence>
<evidence type="ECO:0000256" key="4">
    <source>
        <dbReference type="ARBA" id="ARBA00023242"/>
    </source>
</evidence>
<comment type="subcellular location">
    <subcellularLocation>
        <location evidence="1 5">Nucleus</location>
        <location evidence="1 5">Nucleolus</location>
    </subcellularLocation>
</comment>
<dbReference type="STRING" id="451379.A0A0N5AZ46"/>
<feature type="compositionally biased region" description="Basic residues" evidence="6">
    <location>
        <begin position="1"/>
        <end position="16"/>
    </location>
</feature>
<accession>A0A0N5AZ46</accession>
<evidence type="ECO:0000256" key="3">
    <source>
        <dbReference type="ARBA" id="ARBA00022552"/>
    </source>
</evidence>
<keyword evidence="7" id="KW-1185">Reference proteome</keyword>
<keyword evidence="3 5" id="KW-0698">rRNA processing</keyword>
<protein>
    <recommendedName>
        <fullName evidence="5">U3 small nucleolar RNA-associated protein 11</fullName>
        <shortName evidence="5">U3 snoRNA-associated protein 11</shortName>
    </recommendedName>
</protein>
<evidence type="ECO:0000313" key="8">
    <source>
        <dbReference type="WBParaSite" id="SMUV_0001026301-mRNA-1"/>
    </source>
</evidence>
<dbReference type="PANTHER" id="PTHR12838:SF0">
    <property type="entry name" value="U3 SMALL NUCLEOLAR RNA-ASSOCIATED PROTEIN 11-RELATED"/>
    <property type="match status" value="1"/>
</dbReference>
<comment type="similarity">
    <text evidence="2 5">Belongs to the UTP11 family.</text>
</comment>
<proteinExistence type="inferred from homology"/>
<dbReference type="PIRSF" id="PIRSF015952">
    <property type="entry name" value="U3snoRNP11"/>
    <property type="match status" value="1"/>
</dbReference>
<dbReference type="InterPro" id="IPR007144">
    <property type="entry name" value="SSU_processome_Utp11"/>
</dbReference>
<keyword evidence="4 5" id="KW-0539">Nucleus</keyword>
<dbReference type="AlphaFoldDB" id="A0A0N5AZ46"/>
<evidence type="ECO:0000256" key="6">
    <source>
        <dbReference type="SAM" id="MobiDB-lite"/>
    </source>
</evidence>
<dbReference type="Pfam" id="PF03998">
    <property type="entry name" value="Utp11"/>
    <property type="match status" value="1"/>
</dbReference>
<name>A0A0N5AZ46_9BILA</name>
<dbReference type="Proteomes" id="UP000046393">
    <property type="component" value="Unplaced"/>
</dbReference>
<evidence type="ECO:0000313" key="7">
    <source>
        <dbReference type="Proteomes" id="UP000046393"/>
    </source>
</evidence>
<dbReference type="WBParaSite" id="SMUV_0001026301-mRNA-1">
    <property type="protein sequence ID" value="SMUV_0001026301-mRNA-1"/>
    <property type="gene ID" value="SMUV_0001026301"/>
</dbReference>
<reference evidence="8" key="1">
    <citation type="submission" date="2017-02" db="UniProtKB">
        <authorList>
            <consortium name="WormBaseParasite"/>
        </authorList>
    </citation>
    <scope>IDENTIFICATION</scope>
</reference>
<organism evidence="7 8">
    <name type="scientific">Syphacia muris</name>
    <dbReference type="NCBI Taxonomy" id="451379"/>
    <lineage>
        <taxon>Eukaryota</taxon>
        <taxon>Metazoa</taxon>
        <taxon>Ecdysozoa</taxon>
        <taxon>Nematoda</taxon>
        <taxon>Chromadorea</taxon>
        <taxon>Rhabditida</taxon>
        <taxon>Spirurina</taxon>
        <taxon>Oxyuridomorpha</taxon>
        <taxon>Oxyuroidea</taxon>
        <taxon>Oxyuridae</taxon>
        <taxon>Syphacia</taxon>
    </lineage>
</organism>
<dbReference type="GO" id="GO:0032040">
    <property type="term" value="C:small-subunit processome"/>
    <property type="evidence" value="ECO:0007669"/>
    <property type="project" value="UniProtKB-UniRule"/>
</dbReference>
<comment type="function">
    <text evidence="5">Involved in nucleolar processing of pre-18S ribosomal RNA.</text>
</comment>
<feature type="region of interest" description="Disordered" evidence="6">
    <location>
        <begin position="1"/>
        <end position="25"/>
    </location>
</feature>
<comment type="subunit">
    <text evidence="5">Component of the ribosomal small subunit (SSU) processome.</text>
</comment>
<evidence type="ECO:0000256" key="2">
    <source>
        <dbReference type="ARBA" id="ARBA00008105"/>
    </source>
</evidence>
<dbReference type="GO" id="GO:0006364">
    <property type="term" value="P:rRNA processing"/>
    <property type="evidence" value="ECO:0007669"/>
    <property type="project" value="UniProtKB-UniRule"/>
</dbReference>
<dbReference type="PANTHER" id="PTHR12838">
    <property type="entry name" value="U3 SMALL NUCLEOLAR RNA-ASSOCIATED PROTEIN 11"/>
    <property type="match status" value="1"/>
</dbReference>
<evidence type="ECO:0000256" key="1">
    <source>
        <dbReference type="ARBA" id="ARBA00004604"/>
    </source>
</evidence>
<evidence type="ECO:0000256" key="5">
    <source>
        <dbReference type="PIRNR" id="PIRNR015952"/>
    </source>
</evidence>